<dbReference type="GO" id="GO:0016757">
    <property type="term" value="F:glycosyltransferase activity"/>
    <property type="evidence" value="ECO:0007669"/>
    <property type="project" value="InterPro"/>
</dbReference>
<dbReference type="SUPFAM" id="SSF53756">
    <property type="entry name" value="UDP-Glycosyltransferase/glycogen phosphorylase"/>
    <property type="match status" value="1"/>
</dbReference>
<dbReference type="Pfam" id="PF13439">
    <property type="entry name" value="Glyco_transf_4"/>
    <property type="match status" value="1"/>
</dbReference>
<dbReference type="CDD" id="cd03802">
    <property type="entry name" value="GT4_AviGT4-like"/>
    <property type="match status" value="1"/>
</dbReference>
<dbReference type="RefSeq" id="WP_369721283.1">
    <property type="nucleotide sequence ID" value="NZ_CP165734.1"/>
</dbReference>
<sequence length="349" mass="38673">MRIAQIAPLAESVPPKLYGGTERVVAWLVDELVALGHEVTLFASGDSQTRARLHPVWPRALRLGRPHPDPNAVCAMLLEAVAAHAQEFDVIHAHVDWAHLPVLARSGTPFLTTLHGRLDIPAIGEAVRQFQAACFVSISHSQRAPLATANWCGTVYHGLPAGLFRPSYEPGSYLAFLGRLTPDKGPDDAIRIARAAGMRLRVAAKVPRGERGYFRKHLQPEIDRANVDLVGEVDERGKQPFLAEAAALLFPIKWPEPFGLVMIEAMACGTPVIAYRAGSVPEVVEDGVTGFIVDTEEEAIRALNNLHRIDRRKVRARFEERFTAERMAREYERHYRKLLQASAEASCWP</sequence>
<feature type="domain" description="Glycosyl transferase family 1" evidence="1">
    <location>
        <begin position="170"/>
        <end position="319"/>
    </location>
</feature>
<dbReference type="Gene3D" id="3.40.50.2000">
    <property type="entry name" value="Glycogen Phosphorylase B"/>
    <property type="match status" value="2"/>
</dbReference>
<dbReference type="EMBL" id="CP165734">
    <property type="protein sequence ID" value="XDV56837.1"/>
    <property type="molecule type" value="Genomic_DNA"/>
</dbReference>
<dbReference type="PANTHER" id="PTHR12526:SF595">
    <property type="entry name" value="BLL5217 PROTEIN"/>
    <property type="match status" value="1"/>
</dbReference>
<name>A0AB39XGG0_9BRAD</name>
<evidence type="ECO:0000259" key="2">
    <source>
        <dbReference type="Pfam" id="PF13439"/>
    </source>
</evidence>
<evidence type="ECO:0000313" key="3">
    <source>
        <dbReference type="EMBL" id="XDV56837.1"/>
    </source>
</evidence>
<evidence type="ECO:0000259" key="1">
    <source>
        <dbReference type="Pfam" id="PF00534"/>
    </source>
</evidence>
<dbReference type="InterPro" id="IPR028098">
    <property type="entry name" value="Glyco_trans_4-like_N"/>
</dbReference>
<dbReference type="AlphaFoldDB" id="A0AB39XGG0"/>
<organism evidence="3">
    <name type="scientific">Bradyrhizobium sp. LLZ17</name>
    <dbReference type="NCBI Taxonomy" id="3239388"/>
    <lineage>
        <taxon>Bacteria</taxon>
        <taxon>Pseudomonadati</taxon>
        <taxon>Pseudomonadota</taxon>
        <taxon>Alphaproteobacteria</taxon>
        <taxon>Hyphomicrobiales</taxon>
        <taxon>Nitrobacteraceae</taxon>
        <taxon>Bradyrhizobium</taxon>
    </lineage>
</organism>
<reference evidence="3" key="1">
    <citation type="submission" date="2024-08" db="EMBL/GenBank/DDBJ databases">
        <authorList>
            <person name="Chaddad Z."/>
            <person name="Lamrabet M."/>
            <person name="Bouhnik O."/>
            <person name="Alami S."/>
            <person name="Wipf D."/>
            <person name="Courty P.E."/>
            <person name="Missbah El Idrissi M."/>
        </authorList>
    </citation>
    <scope>NUCLEOTIDE SEQUENCE</scope>
    <source>
        <strain evidence="3">LLZ17</strain>
    </source>
</reference>
<dbReference type="Pfam" id="PF00534">
    <property type="entry name" value="Glycos_transf_1"/>
    <property type="match status" value="1"/>
</dbReference>
<gene>
    <name evidence="3" type="ORF">AB8Z38_30200</name>
</gene>
<proteinExistence type="predicted"/>
<dbReference type="InterPro" id="IPR001296">
    <property type="entry name" value="Glyco_trans_1"/>
</dbReference>
<feature type="domain" description="Glycosyltransferase subfamily 4-like N-terminal" evidence="2">
    <location>
        <begin position="18"/>
        <end position="145"/>
    </location>
</feature>
<accession>A0AB39XGG0</accession>
<dbReference type="PANTHER" id="PTHR12526">
    <property type="entry name" value="GLYCOSYLTRANSFERASE"/>
    <property type="match status" value="1"/>
</dbReference>
<protein>
    <submittedName>
        <fullName evidence="3">Glycosyltransferase family 4 protein</fullName>
    </submittedName>
</protein>